<feature type="domain" description="HTH arsR-type" evidence="4">
    <location>
        <begin position="3"/>
        <end position="108"/>
    </location>
</feature>
<dbReference type="GO" id="GO:0003700">
    <property type="term" value="F:DNA-binding transcription factor activity"/>
    <property type="evidence" value="ECO:0007669"/>
    <property type="project" value="InterPro"/>
</dbReference>
<evidence type="ECO:0000256" key="2">
    <source>
        <dbReference type="ARBA" id="ARBA00023125"/>
    </source>
</evidence>
<dbReference type="PANTHER" id="PTHR33154:SF32">
    <property type="entry name" value="TRANSCRIPTIONAL REGULATORY PROTEIN"/>
    <property type="match status" value="1"/>
</dbReference>
<reference evidence="5 6" key="1">
    <citation type="journal article" date="2022" name="ISME Commun">
        <title>Vulcanimicrobium alpinus gen. nov. sp. nov., the first cultivated representative of the candidate phylum 'Eremiobacterota', is a metabolically versatile aerobic anoxygenic phototroph.</title>
        <authorList>
            <person name="Yabe S."/>
            <person name="Muto K."/>
            <person name="Abe K."/>
            <person name="Yokota A."/>
            <person name="Staudigel H."/>
            <person name="Tebo B.M."/>
        </authorList>
    </citation>
    <scope>NUCLEOTIDE SEQUENCE [LARGE SCALE GENOMIC DNA]</scope>
    <source>
        <strain evidence="5 6">WC8-2</strain>
    </source>
</reference>
<evidence type="ECO:0000313" key="6">
    <source>
        <dbReference type="Proteomes" id="UP001317532"/>
    </source>
</evidence>
<dbReference type="InterPro" id="IPR036388">
    <property type="entry name" value="WH-like_DNA-bd_sf"/>
</dbReference>
<dbReference type="InterPro" id="IPR036390">
    <property type="entry name" value="WH_DNA-bd_sf"/>
</dbReference>
<dbReference type="RefSeq" id="WP_317997002.1">
    <property type="nucleotide sequence ID" value="NZ_AP025523.1"/>
</dbReference>
<gene>
    <name evidence="5" type="ORF">WPS_12770</name>
</gene>
<keyword evidence="1" id="KW-0805">Transcription regulation</keyword>
<name>A0AAN1XV53_UNVUL</name>
<dbReference type="Pfam" id="PF01022">
    <property type="entry name" value="HTH_5"/>
    <property type="match status" value="1"/>
</dbReference>
<dbReference type="InterPro" id="IPR001845">
    <property type="entry name" value="HTH_ArsR_DNA-bd_dom"/>
</dbReference>
<dbReference type="PANTHER" id="PTHR33154">
    <property type="entry name" value="TRANSCRIPTIONAL REGULATOR, ARSR FAMILY"/>
    <property type="match status" value="1"/>
</dbReference>
<dbReference type="KEGG" id="vab:WPS_12770"/>
<organism evidence="5 6">
    <name type="scientific">Vulcanimicrobium alpinum</name>
    <dbReference type="NCBI Taxonomy" id="3016050"/>
    <lineage>
        <taxon>Bacteria</taxon>
        <taxon>Bacillati</taxon>
        <taxon>Vulcanimicrobiota</taxon>
        <taxon>Vulcanimicrobiia</taxon>
        <taxon>Vulcanimicrobiales</taxon>
        <taxon>Vulcanimicrobiaceae</taxon>
        <taxon>Vulcanimicrobium</taxon>
    </lineage>
</organism>
<dbReference type="GO" id="GO:0003677">
    <property type="term" value="F:DNA binding"/>
    <property type="evidence" value="ECO:0007669"/>
    <property type="project" value="UniProtKB-KW"/>
</dbReference>
<proteinExistence type="predicted"/>
<keyword evidence="2" id="KW-0238">DNA-binding</keyword>
<dbReference type="CDD" id="cd00090">
    <property type="entry name" value="HTH_ARSR"/>
    <property type="match status" value="1"/>
</dbReference>
<dbReference type="SUPFAM" id="SSF46785">
    <property type="entry name" value="Winged helix' DNA-binding domain"/>
    <property type="match status" value="1"/>
</dbReference>
<evidence type="ECO:0000259" key="4">
    <source>
        <dbReference type="PROSITE" id="PS50987"/>
    </source>
</evidence>
<dbReference type="SMART" id="SM00418">
    <property type="entry name" value="HTH_ARSR"/>
    <property type="match status" value="1"/>
</dbReference>
<evidence type="ECO:0000256" key="3">
    <source>
        <dbReference type="ARBA" id="ARBA00023163"/>
    </source>
</evidence>
<keyword evidence="3" id="KW-0804">Transcription</keyword>
<dbReference type="InterPro" id="IPR011991">
    <property type="entry name" value="ArsR-like_HTH"/>
</dbReference>
<protein>
    <submittedName>
        <fullName evidence="5">Transcriptional regulator</fullName>
    </submittedName>
</protein>
<dbReference type="PROSITE" id="PS50987">
    <property type="entry name" value="HTH_ARSR_2"/>
    <property type="match status" value="1"/>
</dbReference>
<keyword evidence="6" id="KW-1185">Reference proteome</keyword>
<evidence type="ECO:0000313" key="5">
    <source>
        <dbReference type="EMBL" id="BDE06001.1"/>
    </source>
</evidence>
<dbReference type="EMBL" id="AP025523">
    <property type="protein sequence ID" value="BDE06001.1"/>
    <property type="molecule type" value="Genomic_DNA"/>
</dbReference>
<dbReference type="InterPro" id="IPR051081">
    <property type="entry name" value="HTH_MetalResp_TranReg"/>
</dbReference>
<accession>A0AAN1XV53</accession>
<dbReference type="Gene3D" id="1.10.10.10">
    <property type="entry name" value="Winged helix-like DNA-binding domain superfamily/Winged helix DNA-binding domain"/>
    <property type="match status" value="1"/>
</dbReference>
<dbReference type="AlphaFoldDB" id="A0AAN1XV53"/>
<dbReference type="Proteomes" id="UP001317532">
    <property type="component" value="Chromosome"/>
</dbReference>
<evidence type="ECO:0000256" key="1">
    <source>
        <dbReference type="ARBA" id="ARBA00023015"/>
    </source>
</evidence>
<sequence>MPSTSRADAGVAAALRALANDRRLQILTWLKDPVANFPPQIDGDLVSDGVCGLFIAEKLGVSQPTASEHLKVLAHAGLVRGKRIKQWTFYRRDEKRIRELKRAIVSEV</sequence>